<evidence type="ECO:0000313" key="13">
    <source>
        <dbReference type="Proteomes" id="UP001321486"/>
    </source>
</evidence>
<organism evidence="12 13">
    <name type="scientific">Frondihabitans sucicola</name>
    <dbReference type="NCBI Taxonomy" id="1268041"/>
    <lineage>
        <taxon>Bacteria</taxon>
        <taxon>Bacillati</taxon>
        <taxon>Actinomycetota</taxon>
        <taxon>Actinomycetes</taxon>
        <taxon>Micrococcales</taxon>
        <taxon>Microbacteriaceae</taxon>
        <taxon>Frondihabitans</taxon>
    </lineage>
</organism>
<protein>
    <recommendedName>
        <fullName evidence="14">Preprotein translocase subunit YajC</fullName>
    </recommendedName>
</protein>
<dbReference type="PANTHER" id="PTHR33909:SF1">
    <property type="entry name" value="SEC TRANSLOCON ACCESSORY COMPLEX SUBUNIT YAJC"/>
    <property type="match status" value="1"/>
</dbReference>
<evidence type="ECO:0000256" key="4">
    <source>
        <dbReference type="ARBA" id="ARBA00022475"/>
    </source>
</evidence>
<keyword evidence="5 11" id="KW-0812">Transmembrane</keyword>
<evidence type="ECO:0000313" key="12">
    <source>
        <dbReference type="EMBL" id="BDZ50700.1"/>
    </source>
</evidence>
<evidence type="ECO:0000256" key="5">
    <source>
        <dbReference type="ARBA" id="ARBA00022692"/>
    </source>
</evidence>
<evidence type="ECO:0008006" key="14">
    <source>
        <dbReference type="Google" id="ProtNLM"/>
    </source>
</evidence>
<dbReference type="PANTHER" id="PTHR33909">
    <property type="entry name" value="SEC TRANSLOCON ACCESSORY COMPLEX SUBUNIT YAJC"/>
    <property type="match status" value="1"/>
</dbReference>
<reference evidence="13" key="1">
    <citation type="journal article" date="2019" name="Int. J. Syst. Evol. Microbiol.">
        <title>The Global Catalogue of Microorganisms (GCM) 10K type strain sequencing project: providing services to taxonomists for standard genome sequencing and annotation.</title>
        <authorList>
            <consortium name="The Broad Institute Genomics Platform"/>
            <consortium name="The Broad Institute Genome Sequencing Center for Infectious Disease"/>
            <person name="Wu L."/>
            <person name="Ma J."/>
        </authorList>
    </citation>
    <scope>NUCLEOTIDE SEQUENCE [LARGE SCALE GENOMIC DNA]</scope>
    <source>
        <strain evidence="13">NBRC 108728</strain>
    </source>
</reference>
<feature type="transmembrane region" description="Helical" evidence="11">
    <location>
        <begin position="6"/>
        <end position="22"/>
    </location>
</feature>
<keyword evidence="8" id="KW-0811">Translocation</keyword>
<keyword evidence="4" id="KW-1003">Cell membrane</keyword>
<dbReference type="Pfam" id="PF02699">
    <property type="entry name" value="YajC"/>
    <property type="match status" value="1"/>
</dbReference>
<dbReference type="EMBL" id="AP027732">
    <property type="protein sequence ID" value="BDZ50700.1"/>
    <property type="molecule type" value="Genomic_DNA"/>
</dbReference>
<evidence type="ECO:0000256" key="9">
    <source>
        <dbReference type="ARBA" id="ARBA00023136"/>
    </source>
</evidence>
<dbReference type="RefSeq" id="WP_286343651.1">
    <property type="nucleotide sequence ID" value="NZ_AP027732.1"/>
</dbReference>
<comment type="subcellular location">
    <subcellularLocation>
        <location evidence="1">Cell membrane</location>
        <topology evidence="1">Single-pass membrane protein</topology>
    </subcellularLocation>
</comment>
<name>A0ABM8GQG7_9MICO</name>
<gene>
    <name evidence="12" type="ORF">GCM10025867_29410</name>
</gene>
<evidence type="ECO:0000256" key="1">
    <source>
        <dbReference type="ARBA" id="ARBA00004162"/>
    </source>
</evidence>
<keyword evidence="13" id="KW-1185">Reference proteome</keyword>
<evidence type="ECO:0000256" key="7">
    <source>
        <dbReference type="ARBA" id="ARBA00022989"/>
    </source>
</evidence>
<dbReference type="InterPro" id="IPR003849">
    <property type="entry name" value="Preprotein_translocase_YajC"/>
</dbReference>
<comment type="similarity">
    <text evidence="2">Belongs to the YajC family.</text>
</comment>
<feature type="region of interest" description="Disordered" evidence="10">
    <location>
        <begin position="89"/>
        <end position="142"/>
    </location>
</feature>
<evidence type="ECO:0000256" key="2">
    <source>
        <dbReference type="ARBA" id="ARBA00006742"/>
    </source>
</evidence>
<evidence type="ECO:0000256" key="11">
    <source>
        <dbReference type="SAM" id="Phobius"/>
    </source>
</evidence>
<evidence type="ECO:0000256" key="6">
    <source>
        <dbReference type="ARBA" id="ARBA00022927"/>
    </source>
</evidence>
<keyword evidence="7 11" id="KW-1133">Transmembrane helix</keyword>
<sequence>MDAPTAIMLVLLVVLVFFIFRNRRKRQRDQAALQTKMVPGVEIMLTFGIYGTLVSIDDENNVAEVEIAPGTIIKVHRQTLGRVVEPVADADSTETVVDPTESTPSYSLNEDHAIQSPSPEFGERLDSNSTTSTSRESDNDKS</sequence>
<evidence type="ECO:0000256" key="3">
    <source>
        <dbReference type="ARBA" id="ARBA00022448"/>
    </source>
</evidence>
<keyword evidence="9 11" id="KW-0472">Membrane</keyword>
<evidence type="ECO:0000256" key="8">
    <source>
        <dbReference type="ARBA" id="ARBA00023010"/>
    </source>
</evidence>
<keyword evidence="6" id="KW-0653">Protein transport</keyword>
<dbReference type="Proteomes" id="UP001321486">
    <property type="component" value="Chromosome"/>
</dbReference>
<evidence type="ECO:0000256" key="10">
    <source>
        <dbReference type="SAM" id="MobiDB-lite"/>
    </source>
</evidence>
<dbReference type="SMART" id="SM01323">
    <property type="entry name" value="YajC"/>
    <property type="match status" value="1"/>
</dbReference>
<accession>A0ABM8GQG7</accession>
<proteinExistence type="inferred from homology"/>
<keyword evidence="3" id="KW-0813">Transport</keyword>